<comment type="caution">
    <text evidence="2">The sequence shown here is derived from an EMBL/GenBank/DDBJ whole genome shotgun (WGS) entry which is preliminary data.</text>
</comment>
<dbReference type="EMBL" id="JANPWB010000010">
    <property type="protein sequence ID" value="KAJ1145160.1"/>
    <property type="molecule type" value="Genomic_DNA"/>
</dbReference>
<proteinExistence type="predicted"/>
<name>A0AAV7R3E7_PLEWA</name>
<organism evidence="2 3">
    <name type="scientific">Pleurodeles waltl</name>
    <name type="common">Iberian ribbed newt</name>
    <dbReference type="NCBI Taxonomy" id="8319"/>
    <lineage>
        <taxon>Eukaryota</taxon>
        <taxon>Metazoa</taxon>
        <taxon>Chordata</taxon>
        <taxon>Craniata</taxon>
        <taxon>Vertebrata</taxon>
        <taxon>Euteleostomi</taxon>
        <taxon>Amphibia</taxon>
        <taxon>Batrachia</taxon>
        <taxon>Caudata</taxon>
        <taxon>Salamandroidea</taxon>
        <taxon>Salamandridae</taxon>
        <taxon>Pleurodelinae</taxon>
        <taxon>Pleurodeles</taxon>
    </lineage>
</organism>
<evidence type="ECO:0000256" key="1">
    <source>
        <dbReference type="SAM" id="MobiDB-lite"/>
    </source>
</evidence>
<dbReference type="Proteomes" id="UP001066276">
    <property type="component" value="Chromosome 6"/>
</dbReference>
<dbReference type="AlphaFoldDB" id="A0AAV7R3E7"/>
<sequence length="93" mass="10397">MDITPKTQHKCVSYFQAEGDPPWKEGQALPTGTTGSPGFPFYANRKWEEPAGETSLSGPFKEVESLEEHDAHKTELRTELLPQMEEYNVAQGS</sequence>
<evidence type="ECO:0000313" key="2">
    <source>
        <dbReference type="EMBL" id="KAJ1145160.1"/>
    </source>
</evidence>
<feature type="region of interest" description="Disordered" evidence="1">
    <location>
        <begin position="17"/>
        <end position="44"/>
    </location>
</feature>
<accession>A0AAV7R3E7</accession>
<evidence type="ECO:0000313" key="3">
    <source>
        <dbReference type="Proteomes" id="UP001066276"/>
    </source>
</evidence>
<gene>
    <name evidence="2" type="ORF">NDU88_011451</name>
</gene>
<keyword evidence="3" id="KW-1185">Reference proteome</keyword>
<protein>
    <submittedName>
        <fullName evidence="2">Uncharacterized protein</fullName>
    </submittedName>
</protein>
<reference evidence="2" key="1">
    <citation type="journal article" date="2022" name="bioRxiv">
        <title>Sequencing and chromosome-scale assembly of the giantPleurodeles waltlgenome.</title>
        <authorList>
            <person name="Brown T."/>
            <person name="Elewa A."/>
            <person name="Iarovenko S."/>
            <person name="Subramanian E."/>
            <person name="Araus A.J."/>
            <person name="Petzold A."/>
            <person name="Susuki M."/>
            <person name="Suzuki K.-i.T."/>
            <person name="Hayashi T."/>
            <person name="Toyoda A."/>
            <person name="Oliveira C."/>
            <person name="Osipova E."/>
            <person name="Leigh N.D."/>
            <person name="Simon A."/>
            <person name="Yun M.H."/>
        </authorList>
    </citation>
    <scope>NUCLEOTIDE SEQUENCE</scope>
    <source>
        <strain evidence="2">20211129_DDA</strain>
        <tissue evidence="2">Liver</tissue>
    </source>
</reference>